<name>A0ACB8X390_9TELE</name>
<accession>A0ACB8X390</accession>
<reference evidence="1" key="1">
    <citation type="submission" date="2022-04" db="EMBL/GenBank/DDBJ databases">
        <title>Jade perch genome.</title>
        <authorList>
            <person name="Chao B."/>
        </authorList>
    </citation>
    <scope>NUCLEOTIDE SEQUENCE</scope>
    <source>
        <strain evidence="1">CB-2022</strain>
    </source>
</reference>
<gene>
    <name evidence="1" type="ORF">L3Q82_006012</name>
</gene>
<proteinExistence type="predicted"/>
<keyword evidence="2" id="KW-1185">Reference proteome</keyword>
<comment type="caution">
    <text evidence="1">The sequence shown here is derived from an EMBL/GenBank/DDBJ whole genome shotgun (WGS) entry which is preliminary data.</text>
</comment>
<organism evidence="1 2">
    <name type="scientific">Scortum barcoo</name>
    <name type="common">barcoo grunter</name>
    <dbReference type="NCBI Taxonomy" id="214431"/>
    <lineage>
        <taxon>Eukaryota</taxon>
        <taxon>Metazoa</taxon>
        <taxon>Chordata</taxon>
        <taxon>Craniata</taxon>
        <taxon>Vertebrata</taxon>
        <taxon>Euteleostomi</taxon>
        <taxon>Actinopterygii</taxon>
        <taxon>Neopterygii</taxon>
        <taxon>Teleostei</taxon>
        <taxon>Neoteleostei</taxon>
        <taxon>Acanthomorphata</taxon>
        <taxon>Eupercaria</taxon>
        <taxon>Centrarchiformes</taxon>
        <taxon>Terapontoidei</taxon>
        <taxon>Terapontidae</taxon>
        <taxon>Scortum</taxon>
    </lineage>
</organism>
<protein>
    <submittedName>
        <fullName evidence="1">Uncharacterized protein</fullName>
    </submittedName>
</protein>
<evidence type="ECO:0000313" key="2">
    <source>
        <dbReference type="Proteomes" id="UP000831701"/>
    </source>
</evidence>
<sequence>MTAGLCMDPTPSQSLFADDITVIGLISDNDESYYRAEVEHLAAWCADNNLLLNTSKTKELIVDFRKVKRETHDPIHINGMAVERVSSFKFLGTHISENLSWTANTSSLIKKAHQRLFFLEDTEEEPPVHCHPRQPFTADTFSSRQVFVLLSVAVGENWYDIFGSGTKLYVTDEQVVKPVFSWKRQKEDGPLEELPPAEGEQLELRESGRTAAILLIRQPESSTYKYRCYVQHEGGTVEAPTEQGDEGLVTVFSSDSASCGDAVKESRGAED</sequence>
<dbReference type="EMBL" id="CM041533">
    <property type="protein sequence ID" value="KAI3374158.1"/>
    <property type="molecule type" value="Genomic_DNA"/>
</dbReference>
<dbReference type="Proteomes" id="UP000831701">
    <property type="component" value="Chromosome 3"/>
</dbReference>
<evidence type="ECO:0000313" key="1">
    <source>
        <dbReference type="EMBL" id="KAI3374158.1"/>
    </source>
</evidence>